<dbReference type="RefSeq" id="WP_092091145.1">
    <property type="nucleotide sequence ID" value="NZ_FOQE01000003.1"/>
</dbReference>
<feature type="domain" description="Calcineurin-like phosphoesterase" evidence="5">
    <location>
        <begin position="49"/>
        <end position="292"/>
    </location>
</feature>
<keyword evidence="3" id="KW-0408">Iron</keyword>
<reference evidence="7 8" key="1">
    <citation type="submission" date="2016-10" db="EMBL/GenBank/DDBJ databases">
        <authorList>
            <person name="de Groot N.N."/>
        </authorList>
    </citation>
    <scope>NUCLEOTIDE SEQUENCE [LARGE SCALE GENOMIC DNA]</scope>
    <source>
        <strain evidence="7 8">DSM 27630</strain>
    </source>
</reference>
<dbReference type="SUPFAM" id="SSF56300">
    <property type="entry name" value="Metallo-dependent phosphatases"/>
    <property type="match status" value="1"/>
</dbReference>
<dbReference type="EMBL" id="FOQE01000003">
    <property type="protein sequence ID" value="SFH56776.1"/>
    <property type="molecule type" value="Genomic_DNA"/>
</dbReference>
<sequence length="458" mass="51687">MKKRYWIGLGLLFMIGLLVFAHEMKQPSTPAQAEQQTLVPSTSISSENKIWVITDLHYLSQSLFENGESFAHIKQTSAGKEVEHAPERMEALVWQVEQEKPDILLVSGDLTLNGEKQSAEELAGYFEQIEALGTQVYVIPGNHDISDGWARKFSGDKQEKTAQILPSDFQTIFADMGYTEAFSTDSESLSYAVQPYQNLILLMLDTNLYSEKEGVGAPTTNGELREETIDWMEPILEKAQAEGIAVLPVMHHNVLSFNLHMQDGFLLDNAAEVQELFAEKGLTMTLTGHTHIQNVTSKQVAGTTLYDATTAAFSIQQPAIGELIFTADALQYEKKTLKMEEWAEETQQTDEKLLHYDDYAERLFVQDGENMGIMRMLDEQWYDEAYADEVGQLVGELNRDFFSGTSSEYSSKEREAFKQTTAYQEIKQRSRGSLLRYVEGIIQQDGGSNLSFSIPWKQ</sequence>
<evidence type="ECO:0000256" key="3">
    <source>
        <dbReference type="ARBA" id="ARBA00023004"/>
    </source>
</evidence>
<keyword evidence="2" id="KW-0378">Hydrolase</keyword>
<evidence type="ECO:0000256" key="2">
    <source>
        <dbReference type="ARBA" id="ARBA00022801"/>
    </source>
</evidence>
<dbReference type="Pfam" id="PF17839">
    <property type="entry name" value="CNP_C_terminal"/>
    <property type="match status" value="1"/>
</dbReference>
<dbReference type="PANTHER" id="PTHR42988">
    <property type="entry name" value="PHOSPHOHYDROLASE"/>
    <property type="match status" value="1"/>
</dbReference>
<organism evidence="7 8">
    <name type="scientific">Pisciglobus halotolerans</name>
    <dbReference type="NCBI Taxonomy" id="745365"/>
    <lineage>
        <taxon>Bacteria</taxon>
        <taxon>Bacillati</taxon>
        <taxon>Bacillota</taxon>
        <taxon>Bacilli</taxon>
        <taxon>Lactobacillales</taxon>
        <taxon>Carnobacteriaceae</taxon>
    </lineage>
</organism>
<dbReference type="GO" id="GO:0046872">
    <property type="term" value="F:metal ion binding"/>
    <property type="evidence" value="ECO:0007669"/>
    <property type="project" value="UniProtKB-KW"/>
</dbReference>
<evidence type="ECO:0000259" key="6">
    <source>
        <dbReference type="Pfam" id="PF17839"/>
    </source>
</evidence>
<evidence type="ECO:0000259" key="5">
    <source>
        <dbReference type="Pfam" id="PF00149"/>
    </source>
</evidence>
<dbReference type="Gene3D" id="3.60.21.10">
    <property type="match status" value="1"/>
</dbReference>
<dbReference type="Gene3D" id="1.10.246.180">
    <property type="match status" value="1"/>
</dbReference>
<dbReference type="Proteomes" id="UP000198668">
    <property type="component" value="Unassembled WGS sequence"/>
</dbReference>
<dbReference type="PIRSF" id="PIRSF034890">
    <property type="entry name" value="Pesteras_lmo2642"/>
    <property type="match status" value="1"/>
</dbReference>
<name>A0A1I3B3V8_9LACT</name>
<accession>A0A1I3B3V8</accession>
<evidence type="ECO:0000256" key="4">
    <source>
        <dbReference type="ARBA" id="ARBA00025742"/>
    </source>
</evidence>
<dbReference type="InterPro" id="IPR050884">
    <property type="entry name" value="CNP_phosphodiesterase-III"/>
</dbReference>
<evidence type="ECO:0000313" key="7">
    <source>
        <dbReference type="EMBL" id="SFH56776.1"/>
    </source>
</evidence>
<feature type="domain" description="Cyclic nucleotide phosphodiesterase C-terminal" evidence="6">
    <location>
        <begin position="340"/>
        <end position="444"/>
    </location>
</feature>
<dbReference type="InterPro" id="IPR040869">
    <property type="entry name" value="CNP_C"/>
</dbReference>
<dbReference type="Pfam" id="PF00149">
    <property type="entry name" value="Metallophos"/>
    <property type="match status" value="1"/>
</dbReference>
<gene>
    <name evidence="7" type="ORF">SAMN04489868_10397</name>
</gene>
<dbReference type="InterPro" id="IPR004843">
    <property type="entry name" value="Calcineurin-like_PHP"/>
</dbReference>
<keyword evidence="1" id="KW-0479">Metal-binding</keyword>
<keyword evidence="8" id="KW-1185">Reference proteome</keyword>
<protein>
    <submittedName>
        <fullName evidence="7">3',5'-cyclic AMP phosphodiesterase CpdA</fullName>
    </submittedName>
</protein>
<dbReference type="AlphaFoldDB" id="A0A1I3B3V8"/>
<proteinExistence type="inferred from homology"/>
<dbReference type="PANTHER" id="PTHR42988:SF2">
    <property type="entry name" value="CYCLIC NUCLEOTIDE PHOSPHODIESTERASE CBUA0032-RELATED"/>
    <property type="match status" value="1"/>
</dbReference>
<evidence type="ECO:0000313" key="8">
    <source>
        <dbReference type="Proteomes" id="UP000198668"/>
    </source>
</evidence>
<dbReference type="InterPro" id="IPR012365">
    <property type="entry name" value="Pesteras_lmo2642"/>
</dbReference>
<evidence type="ECO:0000256" key="1">
    <source>
        <dbReference type="ARBA" id="ARBA00022723"/>
    </source>
</evidence>
<dbReference type="InterPro" id="IPR029052">
    <property type="entry name" value="Metallo-depent_PP-like"/>
</dbReference>
<dbReference type="OrthoDB" id="2036332at2"/>
<dbReference type="GO" id="GO:0016787">
    <property type="term" value="F:hydrolase activity"/>
    <property type="evidence" value="ECO:0007669"/>
    <property type="project" value="UniProtKB-KW"/>
</dbReference>
<comment type="similarity">
    <text evidence="4">Belongs to the cyclic nucleotide phosphodiesterase class-III family.</text>
</comment>